<proteinExistence type="predicted"/>
<dbReference type="Pfam" id="PF00903">
    <property type="entry name" value="Glyoxalase"/>
    <property type="match status" value="1"/>
</dbReference>
<reference evidence="2 3" key="1">
    <citation type="journal article" date="2024" name="IMA Fungus">
        <title>IMA Genome - F19 : A genome assembly and annotation guide to empower mycologists, including annotated draft genome sequences of Ceratocystis pirilliformis, Diaporthe australafricana, Fusarium ophioides, Paecilomyces lecythidis, and Sporothrix stenoceras.</title>
        <authorList>
            <person name="Aylward J."/>
            <person name="Wilson A.M."/>
            <person name="Visagie C.M."/>
            <person name="Spraker J."/>
            <person name="Barnes I."/>
            <person name="Buitendag C."/>
            <person name="Ceriani C."/>
            <person name="Del Mar Angel L."/>
            <person name="du Plessis D."/>
            <person name="Fuchs T."/>
            <person name="Gasser K."/>
            <person name="Kramer D."/>
            <person name="Li W."/>
            <person name="Munsamy K."/>
            <person name="Piso A."/>
            <person name="Price J.L."/>
            <person name="Sonnekus B."/>
            <person name="Thomas C."/>
            <person name="van der Nest A."/>
            <person name="van Dijk A."/>
            <person name="van Heerden A."/>
            <person name="van Vuuren N."/>
            <person name="Yilmaz N."/>
            <person name="Duong T.A."/>
            <person name="van der Merwe N.A."/>
            <person name="Wingfield M.J."/>
            <person name="Wingfield B.D."/>
        </authorList>
    </citation>
    <scope>NUCLEOTIDE SEQUENCE [LARGE SCALE GENOMIC DNA]</scope>
    <source>
        <strain evidence="2 3">CMW 18167</strain>
    </source>
</reference>
<dbReference type="Gene3D" id="3.10.180.10">
    <property type="entry name" value="2,3-Dihydroxybiphenyl 1,2-Dioxygenase, domain 1"/>
    <property type="match status" value="1"/>
</dbReference>
<organism evidence="2 3">
    <name type="scientific">Paecilomyces lecythidis</name>
    <dbReference type="NCBI Taxonomy" id="3004212"/>
    <lineage>
        <taxon>Eukaryota</taxon>
        <taxon>Fungi</taxon>
        <taxon>Dikarya</taxon>
        <taxon>Ascomycota</taxon>
        <taxon>Pezizomycotina</taxon>
        <taxon>Eurotiomycetes</taxon>
        <taxon>Eurotiomycetidae</taxon>
        <taxon>Eurotiales</taxon>
        <taxon>Thermoascaceae</taxon>
        <taxon>Paecilomyces</taxon>
    </lineage>
</organism>
<dbReference type="SUPFAM" id="SSF54593">
    <property type="entry name" value="Glyoxalase/Bleomycin resistance protein/Dihydroxybiphenyl dioxygenase"/>
    <property type="match status" value="1"/>
</dbReference>
<evidence type="ECO:0000313" key="2">
    <source>
        <dbReference type="EMBL" id="KAL1867775.1"/>
    </source>
</evidence>
<gene>
    <name evidence="2" type="ORF">Plec18167_008521</name>
</gene>
<comment type="caution">
    <text evidence="2">The sequence shown here is derived from an EMBL/GenBank/DDBJ whole genome shotgun (WGS) entry which is preliminary data.</text>
</comment>
<accession>A0ABR3WVR3</accession>
<feature type="domain" description="VOC" evidence="1">
    <location>
        <begin position="11"/>
        <end position="146"/>
    </location>
</feature>
<dbReference type="PROSITE" id="PS51819">
    <property type="entry name" value="VOC"/>
    <property type="match status" value="1"/>
</dbReference>
<dbReference type="InterPro" id="IPR029068">
    <property type="entry name" value="Glyas_Bleomycin-R_OHBP_Dase"/>
</dbReference>
<dbReference type="EMBL" id="JAVDPF010000042">
    <property type="protein sequence ID" value="KAL1867775.1"/>
    <property type="molecule type" value="Genomic_DNA"/>
</dbReference>
<name>A0ABR3WVR3_9EURO</name>
<keyword evidence="3" id="KW-1185">Reference proteome</keyword>
<dbReference type="InterPro" id="IPR037523">
    <property type="entry name" value="VOC_core"/>
</dbReference>
<evidence type="ECO:0000259" key="1">
    <source>
        <dbReference type="PROSITE" id="PS51819"/>
    </source>
</evidence>
<protein>
    <recommendedName>
        <fullName evidence="1">VOC domain-containing protein</fullName>
    </recommendedName>
</protein>
<dbReference type="Proteomes" id="UP001583193">
    <property type="component" value="Unassembled WGS sequence"/>
</dbReference>
<dbReference type="CDD" id="cd06587">
    <property type="entry name" value="VOC"/>
    <property type="match status" value="1"/>
</dbReference>
<dbReference type="InterPro" id="IPR004360">
    <property type="entry name" value="Glyas_Fos-R_dOase_dom"/>
</dbReference>
<sequence>MASATFHGPRRLNHYAYATNNMTKTHEFWTKVMRCKFLGAQRQGGEPDKYRGVTLGSFLHCFYGLADGSAVAVFELDKEFEKKDDGIPAFTKHLALSVDRREDLKNWIDHIESCGLPIMGEIDHDGLWYSIYVTDPNGQIVELTWQSREFNENDAKEGLKVMRQWKEDKAASTSK</sequence>
<evidence type="ECO:0000313" key="3">
    <source>
        <dbReference type="Proteomes" id="UP001583193"/>
    </source>
</evidence>